<evidence type="ECO:0000313" key="2">
    <source>
        <dbReference type="Proteomes" id="UP000823674"/>
    </source>
</evidence>
<evidence type="ECO:0008006" key="3">
    <source>
        <dbReference type="Google" id="ProtNLM"/>
    </source>
</evidence>
<proteinExistence type="predicted"/>
<dbReference type="EMBL" id="JADBGQ010000006">
    <property type="protein sequence ID" value="KAG5393521.1"/>
    <property type="molecule type" value="Genomic_DNA"/>
</dbReference>
<keyword evidence="2" id="KW-1185">Reference proteome</keyword>
<reference evidence="1 2" key="1">
    <citation type="submission" date="2021-03" db="EMBL/GenBank/DDBJ databases">
        <authorList>
            <person name="King G.J."/>
            <person name="Bancroft I."/>
            <person name="Baten A."/>
            <person name="Bloomfield J."/>
            <person name="Borpatragohain P."/>
            <person name="He Z."/>
            <person name="Irish N."/>
            <person name="Irwin J."/>
            <person name="Liu K."/>
            <person name="Mauleon R.P."/>
            <person name="Moore J."/>
            <person name="Morris R."/>
            <person name="Ostergaard L."/>
            <person name="Wang B."/>
            <person name="Wells R."/>
        </authorList>
    </citation>
    <scope>NUCLEOTIDE SEQUENCE [LARGE SCALE GENOMIC DNA]</scope>
    <source>
        <strain evidence="1">R-o-18</strain>
        <tissue evidence="1">Leaf</tissue>
    </source>
</reference>
<feature type="non-terminal residue" evidence="1">
    <location>
        <position position="71"/>
    </location>
</feature>
<gene>
    <name evidence="1" type="primary">A06g505710.1_BraROA</name>
    <name evidence="1" type="ORF">IGI04_023484</name>
</gene>
<evidence type="ECO:0000313" key="1">
    <source>
        <dbReference type="EMBL" id="KAG5393521.1"/>
    </source>
</evidence>
<sequence length="71" mass="8244">MAYKGRIVVETEIRTVDFNEWRKARKTLLSLRSEFSARANDNLENRSLFRIRVRALRSLHKIIKASAVAAV</sequence>
<dbReference type="Proteomes" id="UP000823674">
    <property type="component" value="Chromosome A06"/>
</dbReference>
<organism evidence="1 2">
    <name type="scientific">Brassica rapa subsp. trilocularis</name>
    <dbReference type="NCBI Taxonomy" id="1813537"/>
    <lineage>
        <taxon>Eukaryota</taxon>
        <taxon>Viridiplantae</taxon>
        <taxon>Streptophyta</taxon>
        <taxon>Embryophyta</taxon>
        <taxon>Tracheophyta</taxon>
        <taxon>Spermatophyta</taxon>
        <taxon>Magnoliopsida</taxon>
        <taxon>eudicotyledons</taxon>
        <taxon>Gunneridae</taxon>
        <taxon>Pentapetalae</taxon>
        <taxon>rosids</taxon>
        <taxon>malvids</taxon>
        <taxon>Brassicales</taxon>
        <taxon>Brassicaceae</taxon>
        <taxon>Brassiceae</taxon>
        <taxon>Brassica</taxon>
    </lineage>
</organism>
<accession>A0ABQ7M6D8</accession>
<name>A0ABQ7M6D8_BRACM</name>
<comment type="caution">
    <text evidence="1">The sequence shown here is derived from an EMBL/GenBank/DDBJ whole genome shotgun (WGS) entry which is preliminary data.</text>
</comment>
<protein>
    <recommendedName>
        <fullName evidence="3">50S ribosomal protein L29</fullName>
    </recommendedName>
</protein>